<protein>
    <submittedName>
        <fullName evidence="2">Uncharacterized protein</fullName>
    </submittedName>
</protein>
<proteinExistence type="predicted"/>
<comment type="caution">
    <text evidence="2">The sequence shown here is derived from an EMBL/GenBank/DDBJ whole genome shotgun (WGS) entry which is preliminary data.</text>
</comment>
<accession>A0AAU9LH05</accession>
<evidence type="ECO:0000256" key="1">
    <source>
        <dbReference type="SAM" id="SignalP"/>
    </source>
</evidence>
<dbReference type="Pfam" id="PF14953">
    <property type="entry name" value="DUF4504"/>
    <property type="match status" value="1"/>
</dbReference>
<name>A0AAU9LH05_9STRA</name>
<reference evidence="2" key="1">
    <citation type="submission" date="2021-11" db="EMBL/GenBank/DDBJ databases">
        <authorList>
            <person name="Islam A."/>
            <person name="Islam S."/>
            <person name="Flora M.S."/>
            <person name="Rahman M."/>
            <person name="Ziaur R.M."/>
            <person name="Epstein J.H."/>
            <person name="Hassan M."/>
            <person name="Klassen M."/>
            <person name="Woodard K."/>
            <person name="Webb A."/>
            <person name="Webby R.J."/>
            <person name="El Zowalaty M.E."/>
        </authorList>
    </citation>
    <scope>NUCLEOTIDE SEQUENCE</scope>
    <source>
        <strain evidence="2">Pbs3</strain>
    </source>
</reference>
<keyword evidence="1" id="KW-0732">Signal</keyword>
<organism evidence="2 3">
    <name type="scientific">Peronospora belbahrii</name>
    <dbReference type="NCBI Taxonomy" id="622444"/>
    <lineage>
        <taxon>Eukaryota</taxon>
        <taxon>Sar</taxon>
        <taxon>Stramenopiles</taxon>
        <taxon>Oomycota</taxon>
        <taxon>Peronosporomycetes</taxon>
        <taxon>Peronosporales</taxon>
        <taxon>Peronosporaceae</taxon>
        <taxon>Peronospora</taxon>
    </lineage>
</organism>
<evidence type="ECO:0000313" key="3">
    <source>
        <dbReference type="Proteomes" id="UP001160483"/>
    </source>
</evidence>
<feature type="signal peptide" evidence="1">
    <location>
        <begin position="1"/>
        <end position="17"/>
    </location>
</feature>
<feature type="chain" id="PRO_5043919620" evidence="1">
    <location>
        <begin position="18"/>
        <end position="168"/>
    </location>
</feature>
<dbReference type="EMBL" id="CAKKTJ010000332">
    <property type="protein sequence ID" value="CAH0482147.1"/>
    <property type="molecule type" value="Genomic_DNA"/>
</dbReference>
<dbReference type="InterPro" id="IPR027850">
    <property type="entry name" value="DUF4504"/>
</dbReference>
<gene>
    <name evidence="2" type="ORF">PBS003_LOCUS8743</name>
</gene>
<sequence length="168" mass="18733">MWMSVQACLFPALFAAAQKEATRLKAFADWTASACKRLLSSTYSQVLEFERPSALNAAALAGIMLCYPFVYDILEDDNNVIIDDKWAEQKNSLAMCPLWLFQIKAVVLSKQIEMALQEFSVPQHLLDNGTTLLISTENAHAIERNCLISSGVRPQADVGNRMLHRVAL</sequence>
<dbReference type="Proteomes" id="UP001160483">
    <property type="component" value="Unassembled WGS sequence"/>
</dbReference>
<dbReference type="AlphaFoldDB" id="A0AAU9LH05"/>
<evidence type="ECO:0000313" key="2">
    <source>
        <dbReference type="EMBL" id="CAH0482147.1"/>
    </source>
</evidence>